<evidence type="ECO:0000313" key="2">
    <source>
        <dbReference type="EMBL" id="CAH2278219.1"/>
    </source>
</evidence>
<evidence type="ECO:0000313" key="3">
    <source>
        <dbReference type="Proteomes" id="UP001295444"/>
    </source>
</evidence>
<organism evidence="2 3">
    <name type="scientific">Pelobates cultripes</name>
    <name type="common">Western spadefoot toad</name>
    <dbReference type="NCBI Taxonomy" id="61616"/>
    <lineage>
        <taxon>Eukaryota</taxon>
        <taxon>Metazoa</taxon>
        <taxon>Chordata</taxon>
        <taxon>Craniata</taxon>
        <taxon>Vertebrata</taxon>
        <taxon>Euteleostomi</taxon>
        <taxon>Amphibia</taxon>
        <taxon>Batrachia</taxon>
        <taxon>Anura</taxon>
        <taxon>Pelobatoidea</taxon>
        <taxon>Pelobatidae</taxon>
        <taxon>Pelobates</taxon>
    </lineage>
</organism>
<dbReference type="InterPro" id="IPR042566">
    <property type="entry name" value="L1_C"/>
</dbReference>
<feature type="region of interest" description="Disordered" evidence="1">
    <location>
        <begin position="73"/>
        <end position="96"/>
    </location>
</feature>
<name>A0AAD1RU49_PELCU</name>
<evidence type="ECO:0000256" key="1">
    <source>
        <dbReference type="SAM" id="MobiDB-lite"/>
    </source>
</evidence>
<accession>A0AAD1RU49</accession>
<dbReference type="Gene3D" id="3.30.250.20">
    <property type="entry name" value="L1 transposable element, C-terminal domain"/>
    <property type="match status" value="1"/>
</dbReference>
<sequence length="111" mass="12285">MTLSFYADLSGETLQWRRSLQSFTTLLKENNIGYRWHSPTALQDLHNNTAHSIADLRGNSALLQPIGLPGDTLVPNKHPGNNPTKHRWDPAKITPFVPQGGKPDAYAIAIT</sequence>
<reference evidence="2" key="1">
    <citation type="submission" date="2022-03" db="EMBL/GenBank/DDBJ databases">
        <authorList>
            <person name="Alioto T."/>
            <person name="Alioto T."/>
            <person name="Gomez Garrido J."/>
        </authorList>
    </citation>
    <scope>NUCLEOTIDE SEQUENCE</scope>
</reference>
<proteinExistence type="predicted"/>
<dbReference type="Proteomes" id="UP001295444">
    <property type="component" value="Chromosome 03"/>
</dbReference>
<dbReference type="EMBL" id="OW240914">
    <property type="protein sequence ID" value="CAH2278219.1"/>
    <property type="molecule type" value="Genomic_DNA"/>
</dbReference>
<keyword evidence="3" id="KW-1185">Reference proteome</keyword>
<gene>
    <name evidence="2" type="ORF">PECUL_23A000337</name>
</gene>
<protein>
    <submittedName>
        <fullName evidence="2">Uncharacterized protein</fullName>
    </submittedName>
</protein>
<dbReference type="AlphaFoldDB" id="A0AAD1RU49"/>